<dbReference type="Gene3D" id="2.40.10.10">
    <property type="entry name" value="Trypsin-like serine proteases"/>
    <property type="match status" value="3"/>
</dbReference>
<dbReference type="SUPFAM" id="SSF50494">
    <property type="entry name" value="Trypsin-like serine proteases"/>
    <property type="match status" value="2"/>
</dbReference>
<evidence type="ECO:0000313" key="3">
    <source>
        <dbReference type="Proteomes" id="UP001419268"/>
    </source>
</evidence>
<evidence type="ECO:0000313" key="2">
    <source>
        <dbReference type="EMBL" id="KAK9131844.1"/>
    </source>
</evidence>
<organism evidence="2 3">
    <name type="scientific">Stephania cephalantha</name>
    <dbReference type="NCBI Taxonomy" id="152367"/>
    <lineage>
        <taxon>Eukaryota</taxon>
        <taxon>Viridiplantae</taxon>
        <taxon>Streptophyta</taxon>
        <taxon>Embryophyta</taxon>
        <taxon>Tracheophyta</taxon>
        <taxon>Spermatophyta</taxon>
        <taxon>Magnoliopsida</taxon>
        <taxon>Ranunculales</taxon>
        <taxon>Menispermaceae</taxon>
        <taxon>Menispermoideae</taxon>
        <taxon>Cissampelideae</taxon>
        <taxon>Stephania</taxon>
    </lineage>
</organism>
<feature type="region of interest" description="Disordered" evidence="1">
    <location>
        <begin position="436"/>
        <end position="463"/>
    </location>
</feature>
<dbReference type="FunFam" id="2.40.10.10:FF:000096">
    <property type="entry name" value="Glyoxysomal processing protease glyoxysomal"/>
    <property type="match status" value="1"/>
</dbReference>
<evidence type="ECO:0000256" key="1">
    <source>
        <dbReference type="SAM" id="MobiDB-lite"/>
    </source>
</evidence>
<dbReference type="GO" id="GO:0005777">
    <property type="term" value="C:peroxisome"/>
    <property type="evidence" value="ECO:0007669"/>
    <property type="project" value="InterPro"/>
</dbReference>
<dbReference type="AlphaFoldDB" id="A0AAP0P6E5"/>
<sequence length="777" mass="84169">MELPEIVEFARNFAVMVRIQGPDPKGLKMRRHAFHLHNSGKTTISASGMLLNESLSEFRYIKDFVGGVNGSNSGLVVTVASIVEPFLTARHRESRTQEVPELVPGTKIDVMVEKTRTGTDESNVGASQWLTAQLLALVDIPASSRALESLIDTPSGMSEHGTWEVGWSLALLNNGPQNSLDALQMQVGLDTKSPLGNRGMSVLSESSNSSGMALSTTRIAFLGVPMLTQDVPNMRVATASRRGDFLLAVGSPFGILSPAHFFNSISVGFVSNCYPPSSGNNSLLMADIRCLPGMEGGPVFGEHGLLIGILTRPLRQKAGGAEIQLVIPWEAIAKLWNDSLQKDPEQADSIYSAENSGPAGRVSNHLEYENAINYSIKNLEYPATLIKKAMNSICLVSIDDGSWASGVLLNNHGLILTNAHLFEPWRFGKATLKGGRDVTPVASSSVTKEPLQDGRSVSQKERDPLSKVNFPDKLVGEKHNRVNLGSIYSYRRIRVRLDHVHPWIWCNARVVYISKGPLDVALLKLESVPDRLCPVIPEFACPSSGTKAYVIGHGLFGPRTDLSSSVSSGVVVRVVKAQRHIHQTGVNETTARYMPAMIETTASVHPGASGGAVVNCEGHMIGLVTSNARHGGGTLIPHLNFSIPSAALEPIFKFSSDMQDQSILRALDAPNESFSAVWALMPSLSPKPHLDPLESLLDENNKTRRGSQFAKFISERRGEILPKSNQLLKDHKLSNEGRLTAIEFSLKVSISYLLFMISGKAVSLESDSVSILDTPNG</sequence>
<name>A0AAP0P6E5_9MAGN</name>
<dbReference type="EMBL" id="JBBNAG010000005">
    <property type="protein sequence ID" value="KAK9131844.1"/>
    <property type="molecule type" value="Genomic_DNA"/>
</dbReference>
<dbReference type="GO" id="GO:0004252">
    <property type="term" value="F:serine-type endopeptidase activity"/>
    <property type="evidence" value="ECO:0007669"/>
    <property type="project" value="InterPro"/>
</dbReference>
<proteinExistence type="predicted"/>
<accession>A0AAP0P6E5</accession>
<protein>
    <recommendedName>
        <fullName evidence="4">Glyoxysomal processing protease, glyoxysomal</fullName>
    </recommendedName>
</protein>
<dbReference type="InterPro" id="IPR009003">
    <property type="entry name" value="Peptidase_S1_PA"/>
</dbReference>
<dbReference type="Pfam" id="PF13365">
    <property type="entry name" value="Trypsin_2"/>
    <property type="match status" value="2"/>
</dbReference>
<keyword evidence="3" id="KW-1185">Reference proteome</keyword>
<dbReference type="InterPro" id="IPR039245">
    <property type="entry name" value="TYSND1/DEG15"/>
</dbReference>
<gene>
    <name evidence="2" type="ORF">Scep_011372</name>
</gene>
<dbReference type="PANTHER" id="PTHR21004:SF0">
    <property type="entry name" value="PEROXISOMAL LEADER PEPTIDE-PROCESSING PROTEASE"/>
    <property type="match status" value="1"/>
</dbReference>
<reference evidence="2 3" key="1">
    <citation type="submission" date="2024-01" db="EMBL/GenBank/DDBJ databases">
        <title>Genome assemblies of Stephania.</title>
        <authorList>
            <person name="Yang L."/>
        </authorList>
    </citation>
    <scope>NUCLEOTIDE SEQUENCE [LARGE SCALE GENOMIC DNA]</scope>
    <source>
        <strain evidence="2">JXDWG</strain>
        <tissue evidence="2">Leaf</tissue>
    </source>
</reference>
<dbReference type="GO" id="GO:0016485">
    <property type="term" value="P:protein processing"/>
    <property type="evidence" value="ECO:0007669"/>
    <property type="project" value="InterPro"/>
</dbReference>
<dbReference type="InterPro" id="IPR043504">
    <property type="entry name" value="Peptidase_S1_PA_chymotrypsin"/>
</dbReference>
<dbReference type="FunFam" id="2.40.10.10:FF:000074">
    <property type="entry name" value="glyoxysomal processing protease, glyoxysomal-like"/>
    <property type="match status" value="1"/>
</dbReference>
<evidence type="ECO:0008006" key="4">
    <source>
        <dbReference type="Google" id="ProtNLM"/>
    </source>
</evidence>
<comment type="caution">
    <text evidence="2">The sequence shown here is derived from an EMBL/GenBank/DDBJ whole genome shotgun (WGS) entry which is preliminary data.</text>
</comment>
<dbReference type="Proteomes" id="UP001419268">
    <property type="component" value="Unassembled WGS sequence"/>
</dbReference>
<dbReference type="PANTHER" id="PTHR21004">
    <property type="entry name" value="SERINE PROTEASE-RELATED"/>
    <property type="match status" value="1"/>
</dbReference>